<dbReference type="EMBL" id="KZ084088">
    <property type="protein sequence ID" value="OSD07423.1"/>
    <property type="molecule type" value="Genomic_DNA"/>
</dbReference>
<feature type="compositionally biased region" description="Acidic residues" evidence="5">
    <location>
        <begin position="46"/>
        <end position="57"/>
    </location>
</feature>
<dbReference type="Gene3D" id="1.10.1420.10">
    <property type="match status" value="1"/>
</dbReference>
<dbReference type="GO" id="GO:0140664">
    <property type="term" value="F:ATP-dependent DNA damage sensor activity"/>
    <property type="evidence" value="ECO:0007669"/>
    <property type="project" value="InterPro"/>
</dbReference>
<dbReference type="InterPro" id="IPR045076">
    <property type="entry name" value="MutS"/>
</dbReference>
<dbReference type="GO" id="GO:0051026">
    <property type="term" value="P:chiasma assembly"/>
    <property type="evidence" value="ECO:0007669"/>
    <property type="project" value="TreeGrafter"/>
</dbReference>
<dbReference type="Pfam" id="PF00488">
    <property type="entry name" value="MutS_V"/>
    <property type="match status" value="1"/>
</dbReference>
<dbReference type="InterPro" id="IPR007696">
    <property type="entry name" value="DNA_mismatch_repair_MutS_core"/>
</dbReference>
<gene>
    <name evidence="7" type="ORF">PYCCODRAFT_1463684</name>
</gene>
<dbReference type="PANTHER" id="PTHR11361">
    <property type="entry name" value="DNA MISMATCH REPAIR PROTEIN MUTS FAMILY MEMBER"/>
    <property type="match status" value="1"/>
</dbReference>
<dbReference type="PANTHER" id="PTHR11361:SF20">
    <property type="entry name" value="MUTS PROTEIN HOMOLOG 5"/>
    <property type="match status" value="1"/>
</dbReference>
<dbReference type="SUPFAM" id="SSF48334">
    <property type="entry name" value="DNA repair protein MutS, domain III"/>
    <property type="match status" value="1"/>
</dbReference>
<evidence type="ECO:0000256" key="3">
    <source>
        <dbReference type="ARBA" id="ARBA00022840"/>
    </source>
</evidence>
<dbReference type="GO" id="GO:0005634">
    <property type="term" value="C:nucleus"/>
    <property type="evidence" value="ECO:0007669"/>
    <property type="project" value="TreeGrafter"/>
</dbReference>
<keyword evidence="2" id="KW-0547">Nucleotide-binding</keyword>
<evidence type="ECO:0000256" key="5">
    <source>
        <dbReference type="SAM" id="MobiDB-lite"/>
    </source>
</evidence>
<sequence>MPRRKVPLQSPSLATGDAEDEGITHYVEDDSVSEAQPRKRVRWDGDIEGPGEDETGEDSSSAAAVEKICLAATCQFGRIACAYYDPVKCTIYVFEDTAENQHFDLTKALLEQASPDIVLTSSKADDNFIDVCQDHMEGSGGTFQIRPHKEFIALKGRDRLLSLRILSELSIYQEHDGHPSDPELGPEPRNAYDFMRRRKEMGSDPLMQKWNASVRLANFASVESSPLCLGTIGALLEHLVRVRAVGDLDEEGIGGLEVRNIEPLPLLDVMQINADALFSLQVFEDENHASIHSDKTKEGLSLFGILDNTKTTLGRALMREWFLRPSMSLPVIQGRHDAVECFVRPDNITTATSMHGHLQGTKNIPRVLTVMKAGKAKVSDWQGLVKFAFHALLLRDALAELNHAGGVEILLDALDVASFREIGNAVNETIDWEESTNAGRVCVKSHVDEELDNLKHIYHGIDAVLSKVATRVSATVPSDYASSLNVVYFPQLGFLVCVPMQDEWHGEAGIKVLDGWTFQFSSEFHVYFKSQEMHDMDTHIGDLHPAIVDREIEIVQALQDRMLTYADGIGRACDICAELDCLLSFAEVSRSYDYRRPCMTEENVIDIKQGRHPLQELVVDTFVPNDTFIVGGVGIGSTAEETSGEDDSTEADARYPRNSVIIALIQYMAQIGCFVPAESAKLGIVDKIFTRIQTRESISRVQSAFMIDLNQVSLALRNATPRSLILLDEFGKGTLSADGAGLFCGVLKFLLAGGDRCPKVVATTHFHEIFHDDLLSPYKLPITFLHMQVLLASVFHEPIVPADSIDVADEDKDDENRTVLARGDKITYLYKVANGFSLHSHAITCAELFGVPRRVTQRASHVSQLLARHEICQLLDEDMSDSERHSLEEAEEVCRRFLAWDLSPLNQKRDEPVREALARILGRNE</sequence>
<evidence type="ECO:0000259" key="6">
    <source>
        <dbReference type="PROSITE" id="PS00486"/>
    </source>
</evidence>
<dbReference type="AlphaFoldDB" id="A0A1Y2J3G9"/>
<dbReference type="OrthoDB" id="29596at2759"/>
<organism evidence="7 8">
    <name type="scientific">Trametes coccinea (strain BRFM310)</name>
    <name type="common">Pycnoporus coccineus</name>
    <dbReference type="NCBI Taxonomy" id="1353009"/>
    <lineage>
        <taxon>Eukaryota</taxon>
        <taxon>Fungi</taxon>
        <taxon>Dikarya</taxon>
        <taxon>Basidiomycota</taxon>
        <taxon>Agaricomycotina</taxon>
        <taxon>Agaricomycetes</taxon>
        <taxon>Polyporales</taxon>
        <taxon>Polyporaceae</taxon>
        <taxon>Trametes</taxon>
    </lineage>
</organism>
<protein>
    <recommendedName>
        <fullName evidence="6">DNA mismatch repair proteins mutS family domain-containing protein</fullName>
    </recommendedName>
</protein>
<dbReference type="CDD" id="cd03281">
    <property type="entry name" value="ABC_MSH5_euk"/>
    <property type="match status" value="1"/>
</dbReference>
<dbReference type="Proteomes" id="UP000193067">
    <property type="component" value="Unassembled WGS sequence"/>
</dbReference>
<name>A0A1Y2J3G9_TRAC3</name>
<evidence type="ECO:0000256" key="4">
    <source>
        <dbReference type="ARBA" id="ARBA00023125"/>
    </source>
</evidence>
<reference evidence="7 8" key="1">
    <citation type="journal article" date="2015" name="Biotechnol. Biofuels">
        <title>Enhanced degradation of softwood versus hardwood by the white-rot fungus Pycnoporus coccineus.</title>
        <authorList>
            <person name="Couturier M."/>
            <person name="Navarro D."/>
            <person name="Chevret D."/>
            <person name="Henrissat B."/>
            <person name="Piumi F."/>
            <person name="Ruiz-Duenas F.J."/>
            <person name="Martinez A.T."/>
            <person name="Grigoriev I.V."/>
            <person name="Riley R."/>
            <person name="Lipzen A."/>
            <person name="Berrin J.G."/>
            <person name="Master E.R."/>
            <person name="Rosso M.N."/>
        </authorList>
    </citation>
    <scope>NUCLEOTIDE SEQUENCE [LARGE SCALE GENOMIC DNA]</scope>
    <source>
        <strain evidence="7 8">BRFM310</strain>
    </source>
</reference>
<dbReference type="InterPro" id="IPR000432">
    <property type="entry name" value="DNA_mismatch_repair_MutS_C"/>
</dbReference>
<dbReference type="STRING" id="1353009.A0A1Y2J3G9"/>
<keyword evidence="4" id="KW-0238">DNA-binding</keyword>
<evidence type="ECO:0000313" key="7">
    <source>
        <dbReference type="EMBL" id="OSD07423.1"/>
    </source>
</evidence>
<dbReference type="SMART" id="SM00533">
    <property type="entry name" value="MUTSd"/>
    <property type="match status" value="1"/>
</dbReference>
<keyword evidence="3" id="KW-0067">ATP-binding</keyword>
<dbReference type="SMART" id="SM00534">
    <property type="entry name" value="MUTSac"/>
    <property type="match status" value="1"/>
</dbReference>
<dbReference type="InterPro" id="IPR036187">
    <property type="entry name" value="DNA_mismatch_repair_MutS_sf"/>
</dbReference>
<dbReference type="InterPro" id="IPR027417">
    <property type="entry name" value="P-loop_NTPase"/>
</dbReference>
<keyword evidence="8" id="KW-1185">Reference proteome</keyword>
<feature type="region of interest" description="Disordered" evidence="5">
    <location>
        <begin position="1"/>
        <end position="59"/>
    </location>
</feature>
<dbReference type="SUPFAM" id="SSF52540">
    <property type="entry name" value="P-loop containing nucleoside triphosphate hydrolases"/>
    <property type="match status" value="1"/>
</dbReference>
<evidence type="ECO:0000256" key="2">
    <source>
        <dbReference type="ARBA" id="ARBA00022741"/>
    </source>
</evidence>
<dbReference type="GO" id="GO:0005524">
    <property type="term" value="F:ATP binding"/>
    <property type="evidence" value="ECO:0007669"/>
    <property type="project" value="UniProtKB-KW"/>
</dbReference>
<dbReference type="GO" id="GO:0006298">
    <property type="term" value="P:mismatch repair"/>
    <property type="evidence" value="ECO:0007669"/>
    <property type="project" value="InterPro"/>
</dbReference>
<dbReference type="PROSITE" id="PS00486">
    <property type="entry name" value="DNA_MISMATCH_REPAIR_2"/>
    <property type="match status" value="1"/>
</dbReference>
<evidence type="ECO:0000256" key="1">
    <source>
        <dbReference type="ARBA" id="ARBA00006271"/>
    </source>
</evidence>
<dbReference type="Gene3D" id="3.40.50.300">
    <property type="entry name" value="P-loop containing nucleotide triphosphate hydrolases"/>
    <property type="match status" value="1"/>
</dbReference>
<evidence type="ECO:0000313" key="8">
    <source>
        <dbReference type="Proteomes" id="UP000193067"/>
    </source>
</evidence>
<feature type="domain" description="DNA mismatch repair proteins mutS family" evidence="6">
    <location>
        <begin position="723"/>
        <end position="739"/>
    </location>
</feature>
<accession>A0A1Y2J3G9</accession>
<dbReference type="GO" id="GO:0030983">
    <property type="term" value="F:mismatched DNA binding"/>
    <property type="evidence" value="ECO:0007669"/>
    <property type="project" value="InterPro"/>
</dbReference>
<proteinExistence type="inferred from homology"/>
<comment type="similarity">
    <text evidence="1">Belongs to the DNA mismatch repair MutS family.</text>
</comment>
<dbReference type="Pfam" id="PF05192">
    <property type="entry name" value="MutS_III"/>
    <property type="match status" value="1"/>
</dbReference>